<organism evidence="10">
    <name type="scientific">Xenopus laevis</name>
    <name type="common">African clawed frog</name>
    <dbReference type="NCBI Taxonomy" id="8355"/>
    <lineage>
        <taxon>Eukaryota</taxon>
        <taxon>Metazoa</taxon>
        <taxon>Chordata</taxon>
        <taxon>Craniata</taxon>
        <taxon>Vertebrata</taxon>
        <taxon>Euteleostomi</taxon>
        <taxon>Amphibia</taxon>
        <taxon>Batrachia</taxon>
        <taxon>Anura</taxon>
        <taxon>Pipoidea</taxon>
        <taxon>Pipidae</taxon>
        <taxon>Xenopodinae</taxon>
        <taxon>Xenopus</taxon>
        <taxon>Xenopus</taxon>
    </lineage>
</organism>
<keyword evidence="3" id="KW-0809">Transit peptide</keyword>
<dbReference type="InterPro" id="IPR039145">
    <property type="entry name" value="Ribosomal_mL40_metazoa/plant"/>
</dbReference>
<dbReference type="Proteomes" id="UP000694892">
    <property type="component" value="Unassembled WGS sequence"/>
</dbReference>
<protein>
    <recommendedName>
        <fullName evidence="7">Large ribosomal subunit protein mL40</fullName>
    </recommendedName>
    <alternativeName>
        <fullName evidence="8">39S ribosomal protein L40, mitochondrial</fullName>
    </alternativeName>
</protein>
<dbReference type="InterPro" id="IPR019192">
    <property type="entry name" value="Ribosomal_mL40"/>
</dbReference>
<evidence type="ECO:0000256" key="1">
    <source>
        <dbReference type="ARBA" id="ARBA00004173"/>
    </source>
</evidence>
<keyword evidence="9" id="KW-0175">Coiled coil</keyword>
<name>A0A974BQF4_XENLA</name>
<evidence type="ECO:0000256" key="3">
    <source>
        <dbReference type="ARBA" id="ARBA00022946"/>
    </source>
</evidence>
<dbReference type="EMBL" id="KV467320">
    <property type="protein sequence ID" value="OCT56258.1"/>
    <property type="molecule type" value="Genomic_DNA"/>
</dbReference>
<evidence type="ECO:0000256" key="5">
    <source>
        <dbReference type="ARBA" id="ARBA00023128"/>
    </source>
</evidence>
<feature type="coiled-coil region" evidence="9">
    <location>
        <begin position="95"/>
        <end position="129"/>
    </location>
</feature>
<evidence type="ECO:0000256" key="7">
    <source>
        <dbReference type="ARBA" id="ARBA00035192"/>
    </source>
</evidence>
<comment type="similarity">
    <text evidence="2">Belongs to the mitochondrion-specific ribosomal protein mL40 family.</text>
</comment>
<keyword evidence="4" id="KW-0689">Ribosomal protein</keyword>
<proteinExistence type="inferred from homology"/>
<dbReference type="Gene3D" id="6.10.250.3440">
    <property type="match status" value="1"/>
</dbReference>
<dbReference type="PANTHER" id="PTHR13359">
    <property type="entry name" value="39S RIBOSOMAL PROTEIN L40, MITOCHONDRIAL"/>
    <property type="match status" value="1"/>
</dbReference>
<evidence type="ECO:0000256" key="8">
    <source>
        <dbReference type="ARBA" id="ARBA00083752"/>
    </source>
</evidence>
<sequence>MNSAACGSLLQVCRQGSRSCPPWIWRRESHWQTSLLTLRLSMPMSETPPQLIPIEDFIKPAKFLDETRVRTPPQITPKEQERRALLMKTWALSKQKEHEEENRGLESLLEAQEEALRELRLESEELYNAAILADPGLLPLEQGSPTF</sequence>
<evidence type="ECO:0000256" key="9">
    <source>
        <dbReference type="SAM" id="Coils"/>
    </source>
</evidence>
<dbReference type="Pfam" id="PF09812">
    <property type="entry name" value="MRP-L28"/>
    <property type="match status" value="1"/>
</dbReference>
<evidence type="ECO:0000256" key="2">
    <source>
        <dbReference type="ARBA" id="ARBA00009360"/>
    </source>
</evidence>
<dbReference type="FunFam" id="6.10.250.3440:FF:000001">
    <property type="entry name" value="Mitochondrial ribosomal protein L40"/>
    <property type="match status" value="1"/>
</dbReference>
<gene>
    <name evidence="10" type="ORF">XELAEV_18000383mg</name>
</gene>
<dbReference type="PANTHER" id="PTHR13359:SF2">
    <property type="entry name" value="LARGE RIBOSOMAL SUBUNIT PROTEIN ML40"/>
    <property type="match status" value="1"/>
</dbReference>
<evidence type="ECO:0000256" key="4">
    <source>
        <dbReference type="ARBA" id="ARBA00022980"/>
    </source>
</evidence>
<accession>A0A974BQF4</accession>
<keyword evidence="5" id="KW-0496">Mitochondrion</keyword>
<comment type="subcellular location">
    <subcellularLocation>
        <location evidence="1">Mitochondrion</location>
    </subcellularLocation>
</comment>
<dbReference type="GO" id="GO:0005762">
    <property type="term" value="C:mitochondrial large ribosomal subunit"/>
    <property type="evidence" value="ECO:0007669"/>
    <property type="project" value="InterPro"/>
</dbReference>
<evidence type="ECO:0000256" key="6">
    <source>
        <dbReference type="ARBA" id="ARBA00023274"/>
    </source>
</evidence>
<keyword evidence="6" id="KW-0687">Ribonucleoprotein</keyword>
<evidence type="ECO:0000313" key="10">
    <source>
        <dbReference type="EMBL" id="OCT56258.1"/>
    </source>
</evidence>
<dbReference type="AlphaFoldDB" id="A0A974BQF4"/>
<reference evidence="10" key="1">
    <citation type="submission" date="2016-05" db="EMBL/GenBank/DDBJ databases">
        <title>WGS assembly of Xenopus laevis.</title>
        <authorList>
            <person name="Session A."/>
            <person name="Uno Y."/>
            <person name="Kwon T."/>
            <person name="Chapman J."/>
            <person name="Toyoda A."/>
            <person name="Takahashi S."/>
            <person name="Fukui A."/>
            <person name="Hikosaka A."/>
            <person name="Putnam N."/>
            <person name="Stites J."/>
            <person name="Van Heeringen S."/>
            <person name="Quigley I."/>
            <person name="Heinz S."/>
            <person name="Hellsten U."/>
            <person name="Lyons J."/>
            <person name="Suzuki A."/>
            <person name="Kondo M."/>
            <person name="Ogino H."/>
            <person name="Ochi H."/>
            <person name="Bogdanovic O."/>
            <person name="Lister R."/>
            <person name="Georgiou G."/>
            <person name="Paranjpe S."/>
            <person name="Van Kruijsbergen I."/>
            <person name="Mozaffari S."/>
            <person name="Shu S."/>
            <person name="Schmutz J."/>
            <person name="Jenkins J."/>
            <person name="Grimwood J."/>
            <person name="Carlson J."/>
            <person name="Mitros T."/>
            <person name="Simakov O."/>
            <person name="Heald R."/>
            <person name="Miller K."/>
            <person name="Haudenschild C."/>
            <person name="Kuroki Y."/>
            <person name="Tanaka T."/>
            <person name="Michiue T."/>
            <person name="Watanabe M."/>
            <person name="Kinoshita T."/>
            <person name="Ohta Y."/>
            <person name="Mawaribuchi S."/>
            <person name="Suzuki Y."/>
            <person name="Haramoto Y."/>
            <person name="Yamamoto T."/>
            <person name="Takagi C."/>
            <person name="Kitzman J."/>
            <person name="Shendure J."/>
            <person name="Nakayama T."/>
            <person name="Izutsu Y."/>
            <person name="Robert J."/>
            <person name="Dichmann D."/>
            <person name="Flajnik M."/>
            <person name="Houston D."/>
            <person name="Marcotte E."/>
            <person name="Wallingford J."/>
            <person name="Ito Y."/>
            <person name="Asashima M."/>
            <person name="Ueno N."/>
            <person name="Matsuda Y."/>
            <person name="Jan Veenstra G."/>
            <person name="Fujiyama A."/>
            <person name="Harland R."/>
            <person name="Taira M."/>
            <person name="Rokhsar D.S."/>
        </authorList>
    </citation>
    <scope>NUCLEOTIDE SEQUENCE</scope>
    <source>
        <strain evidence="10">J</strain>
        <tissue evidence="10">Blood</tissue>
    </source>
</reference>